<feature type="transmembrane region" description="Helical" evidence="7">
    <location>
        <begin position="155"/>
        <end position="180"/>
    </location>
</feature>
<dbReference type="Gene3D" id="1.20.1740.10">
    <property type="entry name" value="Amino acid/polyamine transporter I"/>
    <property type="match status" value="1"/>
</dbReference>
<evidence type="ECO:0000256" key="5">
    <source>
        <dbReference type="ARBA" id="ARBA00023136"/>
    </source>
</evidence>
<feature type="transmembrane region" description="Helical" evidence="7">
    <location>
        <begin position="365"/>
        <end position="388"/>
    </location>
</feature>
<feature type="transmembrane region" description="Helical" evidence="7">
    <location>
        <begin position="486"/>
        <end position="504"/>
    </location>
</feature>
<dbReference type="PANTHER" id="PTHR45649">
    <property type="entry name" value="AMINO-ACID PERMEASE BAT1"/>
    <property type="match status" value="1"/>
</dbReference>
<dbReference type="GO" id="GO:0015495">
    <property type="term" value="F:gamma-aminobutyric acid:proton symporter activity"/>
    <property type="evidence" value="ECO:0007669"/>
    <property type="project" value="EnsemblFungi"/>
</dbReference>
<evidence type="ECO:0008006" key="10">
    <source>
        <dbReference type="Google" id="ProtNLM"/>
    </source>
</evidence>
<dbReference type="PIRSF" id="PIRSF006060">
    <property type="entry name" value="AA_transporter"/>
    <property type="match status" value="1"/>
</dbReference>
<dbReference type="STRING" id="931890.G8JSC8"/>
<dbReference type="eggNOG" id="KOG1289">
    <property type="taxonomic scope" value="Eukaryota"/>
</dbReference>
<feature type="transmembrane region" description="Helical" evidence="7">
    <location>
        <begin position="110"/>
        <end position="143"/>
    </location>
</feature>
<keyword evidence="4 7" id="KW-1133">Transmembrane helix</keyword>
<dbReference type="Pfam" id="PF13520">
    <property type="entry name" value="AA_permease_2"/>
    <property type="match status" value="1"/>
</dbReference>
<dbReference type="PANTHER" id="PTHR45649:SF6">
    <property type="entry name" value="GABA-SPECIFIC PERMEASE"/>
    <property type="match status" value="1"/>
</dbReference>
<feature type="transmembrane region" description="Helical" evidence="7">
    <location>
        <begin position="232"/>
        <end position="250"/>
    </location>
</feature>
<dbReference type="KEGG" id="erc:Ecym_4621"/>
<dbReference type="GO" id="GO:0000329">
    <property type="term" value="C:fungal-type vacuole membrane"/>
    <property type="evidence" value="ECO:0007669"/>
    <property type="project" value="EnsemblFungi"/>
</dbReference>
<name>G8JSC8_ERECY</name>
<evidence type="ECO:0000256" key="1">
    <source>
        <dbReference type="ARBA" id="ARBA00004141"/>
    </source>
</evidence>
<evidence type="ECO:0000256" key="7">
    <source>
        <dbReference type="SAM" id="Phobius"/>
    </source>
</evidence>
<keyword evidence="3 7" id="KW-0812">Transmembrane</keyword>
<comment type="subcellular location">
    <subcellularLocation>
        <location evidence="1">Membrane</location>
        <topology evidence="1">Multi-pass membrane protein</topology>
    </subcellularLocation>
</comment>
<dbReference type="InterPro" id="IPR002293">
    <property type="entry name" value="AA/rel_permease1"/>
</dbReference>
<dbReference type="InParanoid" id="G8JSC8"/>
<dbReference type="FunCoup" id="G8JSC8">
    <property type="interactions" value="187"/>
</dbReference>
<dbReference type="OrthoDB" id="4476201at2759"/>
<feature type="transmembrane region" description="Helical" evidence="7">
    <location>
        <begin position="516"/>
        <end position="536"/>
    </location>
</feature>
<feature type="transmembrane region" description="Helical" evidence="7">
    <location>
        <begin position="315"/>
        <end position="335"/>
    </location>
</feature>
<feature type="transmembrane region" description="Helical" evidence="7">
    <location>
        <begin position="203"/>
        <end position="225"/>
    </location>
</feature>
<gene>
    <name evidence="8" type="ordered locus">Ecym_4621</name>
</gene>
<keyword evidence="9" id="KW-1185">Reference proteome</keyword>
<reference evidence="9" key="1">
    <citation type="journal article" date="2012" name="G3 (Bethesda)">
        <title>Pichia sorbitophila, an interspecies yeast hybrid reveals early steps of genome resolution following polyploidization.</title>
        <authorList>
            <person name="Leh Louis V."/>
            <person name="Despons L."/>
            <person name="Friedrich A."/>
            <person name="Martin T."/>
            <person name="Durrens P."/>
            <person name="Casaregola S."/>
            <person name="Neuveglise C."/>
            <person name="Fairhead C."/>
            <person name="Marck C."/>
            <person name="Cruz J.A."/>
            <person name="Straub M.L."/>
            <person name="Kugler V."/>
            <person name="Sacerdot C."/>
            <person name="Uzunov Z."/>
            <person name="Thierry A."/>
            <person name="Weiss S."/>
            <person name="Bleykasten C."/>
            <person name="De Montigny J."/>
            <person name="Jacques N."/>
            <person name="Jung P."/>
            <person name="Lemaire M."/>
            <person name="Mallet S."/>
            <person name="Morel G."/>
            <person name="Richard G.F."/>
            <person name="Sarkar A."/>
            <person name="Savel G."/>
            <person name="Schacherer J."/>
            <person name="Seret M.L."/>
            <person name="Talla E."/>
            <person name="Samson G."/>
            <person name="Jubin C."/>
            <person name="Poulain J."/>
            <person name="Vacherie B."/>
            <person name="Barbe V."/>
            <person name="Pelletier E."/>
            <person name="Sherman D.J."/>
            <person name="Westhof E."/>
            <person name="Weissenbach J."/>
            <person name="Baret P.V."/>
            <person name="Wincker P."/>
            <person name="Gaillardin C."/>
            <person name="Dujon B."/>
            <person name="Souciet J.L."/>
        </authorList>
    </citation>
    <scope>NUCLEOTIDE SEQUENCE [LARGE SCALE GENOMIC DNA]</scope>
    <source>
        <strain evidence="9">CBS 270.75 / DBVPG 7215 / KCTC 17166 / NRRL Y-17582</strain>
    </source>
</reference>
<protein>
    <recommendedName>
        <fullName evidence="10">Amino acid permease/ SLC12A domain-containing protein</fullName>
    </recommendedName>
</protein>
<evidence type="ECO:0000313" key="9">
    <source>
        <dbReference type="Proteomes" id="UP000006790"/>
    </source>
</evidence>
<evidence type="ECO:0000256" key="3">
    <source>
        <dbReference type="ARBA" id="ARBA00022692"/>
    </source>
</evidence>
<evidence type="ECO:0000256" key="6">
    <source>
        <dbReference type="SAM" id="MobiDB-lite"/>
    </source>
</evidence>
<keyword evidence="5 7" id="KW-0472">Membrane</keyword>
<feature type="transmembrane region" description="Helical" evidence="7">
    <location>
        <begin position="418"/>
        <end position="440"/>
    </location>
</feature>
<dbReference type="AlphaFoldDB" id="G8JSC8"/>
<accession>G8JSC8</accession>
<organism evidence="8 9">
    <name type="scientific">Eremothecium cymbalariae (strain CBS 270.75 / DBVPG 7215 / KCTC 17166 / NRRL Y-17582)</name>
    <name type="common">Yeast</name>
    <dbReference type="NCBI Taxonomy" id="931890"/>
    <lineage>
        <taxon>Eukaryota</taxon>
        <taxon>Fungi</taxon>
        <taxon>Dikarya</taxon>
        <taxon>Ascomycota</taxon>
        <taxon>Saccharomycotina</taxon>
        <taxon>Saccharomycetes</taxon>
        <taxon>Saccharomycetales</taxon>
        <taxon>Saccharomycetaceae</taxon>
        <taxon>Eremothecium</taxon>
    </lineage>
</organism>
<evidence type="ECO:0000313" key="8">
    <source>
        <dbReference type="EMBL" id="AET39650.1"/>
    </source>
</evidence>
<dbReference type="OMA" id="INSDYGQ"/>
<sequence length="572" mass="62378">MVSYLEGQQPSKVDVILLQPALTNNTSVRVQQISSIKTSRSKTVDQVNYINAKTAYDDVELLAEIGYKQELSRHFSTIQVFGIAFSIMGLLPSIASILTIALPGGMVSFVWGWLIFGVFILSIGAAMSELASAIPTSGGLYYYTYYYAPPKFKAILSFLIGNSNSLALVAGLCSVEYGLAQEVLSIVAIWKDGDFELSSSKTFAVYCAAILATVILTSMATAAVSVLQTVSIVINLSLVAFLIVLPIGVANNDSMTFNGPGFIFANFQNNSSWPDCIQFFLCGSLPIVWVIGAFDSTIHMSEEAKNASKAVPVDILTSITVCWLLGFCIVVTIAACMGPDINGLLDTAFGQPLAQLLFNVLGKQWAIAFMSLIAVCQYVMGASILTAISRQIWAFARDDGLPFSFWIKKVNKSLSSPIRATWVGAFAAIMIGLLTLAGPVASSALFSMYVGANYLAWMMPNLLRMLFGKNIFNPGVFYMGKFWSPIINWVSIIFQLLCIVLMMLPTNPINITGSSMNYTFLFTGFVWFGSIIYFVLYKHKTFEGPKSNLTDSDLNTPDGSIEHISSQTFEKQ</sequence>
<feature type="region of interest" description="Disordered" evidence="6">
    <location>
        <begin position="553"/>
        <end position="572"/>
    </location>
</feature>
<feature type="transmembrane region" description="Helical" evidence="7">
    <location>
        <begin position="277"/>
        <end position="294"/>
    </location>
</feature>
<dbReference type="HOGENOM" id="CLU_004495_0_3_1"/>
<dbReference type="RefSeq" id="XP_003646467.1">
    <property type="nucleotide sequence ID" value="XM_003646419.1"/>
</dbReference>
<feature type="transmembrane region" description="Helical" evidence="7">
    <location>
        <begin position="446"/>
        <end position="466"/>
    </location>
</feature>
<evidence type="ECO:0000256" key="2">
    <source>
        <dbReference type="ARBA" id="ARBA00022448"/>
    </source>
</evidence>
<dbReference type="GeneID" id="11470178"/>
<dbReference type="EMBL" id="CP002500">
    <property type="protein sequence ID" value="AET39650.1"/>
    <property type="molecule type" value="Genomic_DNA"/>
</dbReference>
<keyword evidence="2" id="KW-0813">Transport</keyword>
<proteinExistence type="predicted"/>
<dbReference type="Proteomes" id="UP000006790">
    <property type="component" value="Chromosome 4"/>
</dbReference>
<feature type="transmembrane region" description="Helical" evidence="7">
    <location>
        <begin position="80"/>
        <end position="104"/>
    </location>
</feature>
<evidence type="ECO:0000256" key="4">
    <source>
        <dbReference type="ARBA" id="ARBA00022989"/>
    </source>
</evidence>
<dbReference type="GO" id="GO:0015489">
    <property type="term" value="F:putrescine transmembrane transporter activity"/>
    <property type="evidence" value="ECO:0007669"/>
    <property type="project" value="EnsemblFungi"/>
</dbReference>